<dbReference type="PANTHER" id="PTHR37069:SF2">
    <property type="entry name" value="PIGGYBAC TRANSPOSABLE ELEMENT-DERIVED PROTEIN DOMAIN-CONTAINING PROTEIN"/>
    <property type="match status" value="1"/>
</dbReference>
<dbReference type="EMBL" id="ANIX01003823">
    <property type="protein sequence ID" value="ETP03766.1"/>
    <property type="molecule type" value="Genomic_DNA"/>
</dbReference>
<feature type="compositionally biased region" description="Acidic residues" evidence="1">
    <location>
        <begin position="187"/>
        <end position="220"/>
    </location>
</feature>
<feature type="compositionally biased region" description="Low complexity" evidence="1">
    <location>
        <begin position="82"/>
        <end position="91"/>
    </location>
</feature>
<accession>W2W055</accession>
<name>W2W055_PHYNI</name>
<dbReference type="Proteomes" id="UP000018958">
    <property type="component" value="Unassembled WGS sequence"/>
</dbReference>
<sequence>MPATLGKPVFCARDQAFRSVWRELKAEGWTSKKAPTRCLDGRYSYVRPSANPNGTEGVDFFLGPEAGCDKFDHDGDSDDSTDGSTIDTNTSFNSKETVRLTTPTLCPTTPTTPTTRMTTPPSIVTTTETSSQTAGATPMAAPTRSAPSRLVLIPTSPHVGISADEDTAEDGTGDDDTGDENSVFGEASDEDEVDFGAMDSGDDAAQDDQEPGEDSEIVPDLLVDDGETVAPEPTEMEITDEILLAGQFLERLGGHRAVLADNREDKALGEISSTGWEAAKQPDTHEYMQLPYEPASNRGSYLGLRQEYSGPSPDHIGLCSNQYHKDMIPQRLEEAFKRYNKKRKSNNALPKKTRRDIQHDLENQKIIMPHQVCRFFGLLIARTIMPN</sequence>
<dbReference type="AlphaFoldDB" id="W2W055"/>
<organism evidence="2 3">
    <name type="scientific">Phytophthora nicotianae CJ01A1</name>
    <dbReference type="NCBI Taxonomy" id="1317063"/>
    <lineage>
        <taxon>Eukaryota</taxon>
        <taxon>Sar</taxon>
        <taxon>Stramenopiles</taxon>
        <taxon>Oomycota</taxon>
        <taxon>Peronosporomycetes</taxon>
        <taxon>Peronosporales</taxon>
        <taxon>Peronosporaceae</taxon>
        <taxon>Phytophthora</taxon>
    </lineage>
</organism>
<feature type="compositionally biased region" description="Acidic residues" evidence="1">
    <location>
        <begin position="163"/>
        <end position="179"/>
    </location>
</feature>
<reference evidence="2 3" key="1">
    <citation type="submission" date="2013-11" db="EMBL/GenBank/DDBJ databases">
        <title>The Genome Sequence of Phytophthora parasitica CJ01A1.</title>
        <authorList>
            <consortium name="The Broad Institute Genomics Platform"/>
            <person name="Russ C."/>
            <person name="Tyler B."/>
            <person name="Panabieres F."/>
            <person name="Shan W."/>
            <person name="Tripathy S."/>
            <person name="Grunwald N."/>
            <person name="Machado M."/>
            <person name="Johnson C.S."/>
            <person name="Walker B."/>
            <person name="Young S.K."/>
            <person name="Zeng Q."/>
            <person name="Gargeya S."/>
            <person name="Fitzgerald M."/>
            <person name="Haas B."/>
            <person name="Abouelleil A."/>
            <person name="Allen A.W."/>
            <person name="Alvarado L."/>
            <person name="Arachchi H.M."/>
            <person name="Berlin A.M."/>
            <person name="Chapman S.B."/>
            <person name="Gainer-Dewar J."/>
            <person name="Goldberg J."/>
            <person name="Griggs A."/>
            <person name="Gujja S."/>
            <person name="Hansen M."/>
            <person name="Howarth C."/>
            <person name="Imamovic A."/>
            <person name="Ireland A."/>
            <person name="Larimer J."/>
            <person name="McCowan C."/>
            <person name="Murphy C."/>
            <person name="Pearson M."/>
            <person name="Poon T.W."/>
            <person name="Priest M."/>
            <person name="Roberts A."/>
            <person name="Saif S."/>
            <person name="Shea T."/>
            <person name="Sisk P."/>
            <person name="Sykes S."/>
            <person name="Wortman J."/>
            <person name="Nusbaum C."/>
            <person name="Birren B."/>
        </authorList>
    </citation>
    <scope>NUCLEOTIDE SEQUENCE [LARGE SCALE GENOMIC DNA]</scope>
    <source>
        <strain evidence="2 3">CJ01A1</strain>
    </source>
</reference>
<protein>
    <recommendedName>
        <fullName evidence="4">PiggyBac transposable element-derived protein domain-containing protein</fullName>
    </recommendedName>
</protein>
<feature type="compositionally biased region" description="Low complexity" evidence="1">
    <location>
        <begin position="101"/>
        <end position="131"/>
    </location>
</feature>
<feature type="region of interest" description="Disordered" evidence="1">
    <location>
        <begin position="69"/>
        <end position="220"/>
    </location>
</feature>
<evidence type="ECO:0000256" key="1">
    <source>
        <dbReference type="SAM" id="MobiDB-lite"/>
    </source>
</evidence>
<evidence type="ECO:0008006" key="4">
    <source>
        <dbReference type="Google" id="ProtNLM"/>
    </source>
</evidence>
<dbReference type="PANTHER" id="PTHR37069">
    <property type="entry name" value="DDE_TNP_1_7 DOMAIN-CONTAINING PROTEIN"/>
    <property type="match status" value="1"/>
</dbReference>
<evidence type="ECO:0000313" key="2">
    <source>
        <dbReference type="EMBL" id="ETP03766.1"/>
    </source>
</evidence>
<gene>
    <name evidence="2" type="ORF">F441_19319</name>
</gene>
<proteinExistence type="predicted"/>
<evidence type="ECO:0000313" key="3">
    <source>
        <dbReference type="Proteomes" id="UP000018958"/>
    </source>
</evidence>
<comment type="caution">
    <text evidence="2">The sequence shown here is derived from an EMBL/GenBank/DDBJ whole genome shotgun (WGS) entry which is preliminary data.</text>
</comment>